<feature type="compositionally biased region" description="Basic residues" evidence="1">
    <location>
        <begin position="111"/>
        <end position="127"/>
    </location>
</feature>
<feature type="region of interest" description="Disordered" evidence="1">
    <location>
        <begin position="61"/>
        <end position="128"/>
    </location>
</feature>
<dbReference type="Proteomes" id="UP000092666">
    <property type="component" value="Unassembled WGS sequence"/>
</dbReference>
<evidence type="ECO:0000256" key="1">
    <source>
        <dbReference type="SAM" id="MobiDB-lite"/>
    </source>
</evidence>
<evidence type="ECO:0000313" key="2">
    <source>
        <dbReference type="EMBL" id="OCF35299.1"/>
    </source>
</evidence>
<proteinExistence type="predicted"/>
<organism evidence="2 3">
    <name type="scientific">Kwoniella heveanensis BCC8398</name>
    <dbReference type="NCBI Taxonomy" id="1296120"/>
    <lineage>
        <taxon>Eukaryota</taxon>
        <taxon>Fungi</taxon>
        <taxon>Dikarya</taxon>
        <taxon>Basidiomycota</taxon>
        <taxon>Agaricomycotina</taxon>
        <taxon>Tremellomycetes</taxon>
        <taxon>Tremellales</taxon>
        <taxon>Cryptococcaceae</taxon>
        <taxon>Kwoniella</taxon>
    </lineage>
</organism>
<protein>
    <submittedName>
        <fullName evidence="2">Uncharacterized protein</fullName>
    </submittedName>
</protein>
<name>A0A1B9GWA8_9TREE</name>
<sequence length="480" mass="53797">MRPFPPPPPSFLSASSSSTTSSATTSPTIRPGTANAHANANMNLSRNWDALTASLISAGVNANADSRSRNNTVNEQEQPAEAPTPPSKPQSRPQTSCQPPSQRQQEVTAQAHRRPPSPQKTRPKRRPTSAFDDLFADILDALASSGLETDHGTKTRARTASARHRSTGRLRTGTGVRGNDDLGVEDEETGLVEVQVHGELKKLKHSISERNLSTSARYKSDIQLLDRLILAHRAEQLETSNLKGDLAAERELTRSLQLRLLEQEAKHAEEVEGMGKANRRALKVLMELQKEEYLSWAREVLEPNMEIIELGVRRRIANWERGKRERMVLKRQSSRTRNIQQHQRQPQTRHDHHHHHQQQQQEVHPFARTRDRDNSVSAPAYSYNDSSPEEKKISSSRLVHGTSSGGAGGLVRRRSSVRGSWGTRKGSVRIKVEGASGDGSLRNRERAGERARQQQMEMQRHDHKEWEDGDGHPFVHALCK</sequence>
<feature type="compositionally biased region" description="Basic residues" evidence="1">
    <location>
        <begin position="154"/>
        <end position="168"/>
    </location>
</feature>
<feature type="region of interest" description="Disordered" evidence="1">
    <location>
        <begin position="327"/>
        <end position="472"/>
    </location>
</feature>
<dbReference type="STRING" id="1296120.A0A1B9GWA8"/>
<dbReference type="OrthoDB" id="2565045at2759"/>
<feature type="compositionally biased region" description="Low complexity" evidence="1">
    <location>
        <begin position="11"/>
        <end position="28"/>
    </location>
</feature>
<accession>A0A1B9GWA8</accession>
<reference evidence="3" key="2">
    <citation type="submission" date="2013-12" db="EMBL/GenBank/DDBJ databases">
        <title>Evolution of pathogenesis and genome organization in the Tremellales.</title>
        <authorList>
            <person name="Cuomo C."/>
            <person name="Litvintseva A."/>
            <person name="Heitman J."/>
            <person name="Chen Y."/>
            <person name="Sun S."/>
            <person name="Springer D."/>
            <person name="Dromer F."/>
            <person name="Young S."/>
            <person name="Zeng Q."/>
            <person name="Chapman S."/>
            <person name="Gujja S."/>
            <person name="Saif S."/>
            <person name="Birren B."/>
        </authorList>
    </citation>
    <scope>NUCLEOTIDE SEQUENCE [LARGE SCALE GENOMIC DNA]</scope>
    <source>
        <strain evidence="3">BCC8398</strain>
    </source>
</reference>
<dbReference type="AlphaFoldDB" id="A0A1B9GWA8"/>
<feature type="compositionally biased region" description="Basic and acidic residues" evidence="1">
    <location>
        <begin position="441"/>
        <end position="472"/>
    </location>
</feature>
<reference evidence="2 3" key="1">
    <citation type="submission" date="2013-07" db="EMBL/GenBank/DDBJ databases">
        <title>The Genome Sequence of Cryptococcus heveanensis BCC8398.</title>
        <authorList>
            <consortium name="The Broad Institute Genome Sequencing Platform"/>
            <person name="Cuomo C."/>
            <person name="Litvintseva A."/>
            <person name="Chen Y."/>
            <person name="Heitman J."/>
            <person name="Sun S."/>
            <person name="Springer D."/>
            <person name="Dromer F."/>
            <person name="Young S.K."/>
            <person name="Zeng Q."/>
            <person name="Gargeya S."/>
            <person name="Fitzgerald M."/>
            <person name="Abouelleil A."/>
            <person name="Alvarado L."/>
            <person name="Berlin A.M."/>
            <person name="Chapman S.B."/>
            <person name="Dewar J."/>
            <person name="Goldberg J."/>
            <person name="Griggs A."/>
            <person name="Gujja S."/>
            <person name="Hansen M."/>
            <person name="Howarth C."/>
            <person name="Imamovic A."/>
            <person name="Larimer J."/>
            <person name="McCowan C."/>
            <person name="Murphy C."/>
            <person name="Pearson M."/>
            <person name="Priest M."/>
            <person name="Roberts A."/>
            <person name="Saif S."/>
            <person name="Shea T."/>
            <person name="Sykes S."/>
            <person name="Wortman J."/>
            <person name="Nusbaum C."/>
            <person name="Birren B."/>
        </authorList>
    </citation>
    <scope>NUCLEOTIDE SEQUENCE [LARGE SCALE GENOMIC DNA]</scope>
    <source>
        <strain evidence="2 3">BCC8398</strain>
    </source>
</reference>
<evidence type="ECO:0000313" key="3">
    <source>
        <dbReference type="Proteomes" id="UP000092666"/>
    </source>
</evidence>
<feature type="region of interest" description="Disordered" evidence="1">
    <location>
        <begin position="1"/>
        <end position="40"/>
    </location>
</feature>
<gene>
    <name evidence="2" type="ORF">I316_02845</name>
</gene>
<dbReference type="EMBL" id="KI669499">
    <property type="protein sequence ID" value="OCF35299.1"/>
    <property type="molecule type" value="Genomic_DNA"/>
</dbReference>
<keyword evidence="3" id="KW-1185">Reference proteome</keyword>
<feature type="region of interest" description="Disordered" evidence="1">
    <location>
        <begin position="147"/>
        <end position="183"/>
    </location>
</feature>
<feature type="compositionally biased region" description="Pro residues" evidence="1">
    <location>
        <begin position="1"/>
        <end position="10"/>
    </location>
</feature>
<feature type="compositionally biased region" description="Polar residues" evidence="1">
    <location>
        <begin position="89"/>
        <end position="108"/>
    </location>
</feature>
<feature type="compositionally biased region" description="Polar residues" evidence="1">
    <location>
        <begin position="63"/>
        <end position="74"/>
    </location>
</feature>